<dbReference type="Proteomes" id="UP000434582">
    <property type="component" value="Unassembled WGS sequence"/>
</dbReference>
<sequence length="140" mass="15596">MDALAQPIRRGSVTPIDADLNDLSGAVVDAAYRVHSALGPGLMEGVYETCLAYELGERRVPYVRQLEVPVQYDGQSMGTGFRVDLFVGNRLIVELKAVESINKVHKAQLLTYMKLMDQRLGLLINFNVHLIRDGITRLIL</sequence>
<evidence type="ECO:0000313" key="1">
    <source>
        <dbReference type="EMBL" id="MQX38002.1"/>
    </source>
</evidence>
<accession>A0A7X2D5T1</accession>
<dbReference type="AlphaFoldDB" id="A0A7X2D5T1"/>
<dbReference type="EMBL" id="WIVE01000065">
    <property type="protein sequence ID" value="MQX38002.1"/>
    <property type="molecule type" value="Genomic_DNA"/>
</dbReference>
<evidence type="ECO:0000313" key="2">
    <source>
        <dbReference type="Proteomes" id="UP000434582"/>
    </source>
</evidence>
<gene>
    <name evidence="1" type="ORF">GHC57_15890</name>
</gene>
<reference evidence="1 2" key="1">
    <citation type="submission" date="2019-10" db="EMBL/GenBank/DDBJ databases">
        <title>Draft whole-genome sequence of the purple nonsulfur photosynthetic bacterium Roseospira navarrensis DSM 15114.</title>
        <authorList>
            <person name="Kyndt J.A."/>
            <person name="Meyer T.E."/>
        </authorList>
    </citation>
    <scope>NUCLEOTIDE SEQUENCE [LARGE SCALE GENOMIC DNA]</scope>
    <source>
        <strain evidence="1 2">DSM 15114</strain>
    </source>
</reference>
<organism evidence="1 2">
    <name type="scientific">Roseospira navarrensis</name>
    <dbReference type="NCBI Taxonomy" id="140058"/>
    <lineage>
        <taxon>Bacteria</taxon>
        <taxon>Pseudomonadati</taxon>
        <taxon>Pseudomonadota</taxon>
        <taxon>Alphaproteobacteria</taxon>
        <taxon>Rhodospirillales</taxon>
        <taxon>Rhodospirillaceae</taxon>
        <taxon>Roseospira</taxon>
    </lineage>
</organism>
<dbReference type="Pfam" id="PF13366">
    <property type="entry name" value="PDDEXK_3"/>
    <property type="match status" value="1"/>
</dbReference>
<dbReference type="OrthoDB" id="7172915at2"/>
<dbReference type="InterPro" id="IPR026350">
    <property type="entry name" value="GxxExxY"/>
</dbReference>
<proteinExistence type="predicted"/>
<name>A0A7X2D5T1_9PROT</name>
<dbReference type="NCBIfam" id="TIGR04256">
    <property type="entry name" value="GxxExxY"/>
    <property type="match status" value="1"/>
</dbReference>
<comment type="caution">
    <text evidence="1">The sequence shown here is derived from an EMBL/GenBank/DDBJ whole genome shotgun (WGS) entry which is preliminary data.</text>
</comment>
<keyword evidence="2" id="KW-1185">Reference proteome</keyword>
<protein>
    <submittedName>
        <fullName evidence="1">GxxExxY protein</fullName>
    </submittedName>
</protein>